<dbReference type="Proteomes" id="UP000239181">
    <property type="component" value="Unassembled WGS sequence"/>
</dbReference>
<keyword evidence="4" id="KW-1185">Reference proteome</keyword>
<proteinExistence type="predicted"/>
<feature type="domain" description="Dystroglycan-type cadherin-like" evidence="2">
    <location>
        <begin position="2237"/>
        <end position="2323"/>
    </location>
</feature>
<feature type="domain" description="PKD/Chitinase" evidence="1">
    <location>
        <begin position="689"/>
        <end position="767"/>
    </location>
</feature>
<dbReference type="SUPFAM" id="SSF49313">
    <property type="entry name" value="Cadherin-like"/>
    <property type="match status" value="5"/>
</dbReference>
<feature type="domain" description="PKD/Chitinase" evidence="1">
    <location>
        <begin position="2146"/>
        <end position="2228"/>
    </location>
</feature>
<name>A0A2S9I7U1_9GAMM</name>
<dbReference type="SMART" id="SM00089">
    <property type="entry name" value="PKD"/>
    <property type="match status" value="4"/>
</dbReference>
<dbReference type="SMART" id="SM00736">
    <property type="entry name" value="CADG"/>
    <property type="match status" value="5"/>
</dbReference>
<dbReference type="Gene3D" id="2.60.40.10">
    <property type="entry name" value="Immunoglobulins"/>
    <property type="match status" value="5"/>
</dbReference>
<evidence type="ECO:0000259" key="1">
    <source>
        <dbReference type="SMART" id="SM00089"/>
    </source>
</evidence>
<comment type="caution">
    <text evidence="3">The sequence shown here is derived from an EMBL/GenBank/DDBJ whole genome shotgun (WGS) entry which is preliminary data.</text>
</comment>
<dbReference type="SUPFAM" id="SSF75011">
    <property type="entry name" value="3-carboxy-cis,cis-mucoante lactonizing enzyme"/>
    <property type="match status" value="1"/>
</dbReference>
<dbReference type="GO" id="GO:0005509">
    <property type="term" value="F:calcium ion binding"/>
    <property type="evidence" value="ECO:0007669"/>
    <property type="project" value="InterPro"/>
</dbReference>
<dbReference type="InterPro" id="IPR022409">
    <property type="entry name" value="PKD/Chitinase_dom"/>
</dbReference>
<feature type="domain" description="PKD/Chitinase" evidence="1">
    <location>
        <begin position="2231"/>
        <end position="2319"/>
    </location>
</feature>
<dbReference type="Gene3D" id="2.130.10.10">
    <property type="entry name" value="YVTN repeat-like/Quinoprotein amine dehydrogenase"/>
    <property type="match status" value="5"/>
</dbReference>
<reference evidence="3 4" key="1">
    <citation type="submission" date="2017-10" db="EMBL/GenBank/DDBJ databases">
        <title>Draft genome of two endophytic bacteria isolated from 'guarana' Paullinia cupana (Mart.) Ducke.</title>
        <authorList>
            <person name="Siqueira K.A."/>
            <person name="Liotti R.G."/>
            <person name="Mendes T.A."/>
            <person name="Soares M.A."/>
        </authorList>
    </citation>
    <scope>NUCLEOTIDE SEQUENCE [LARGE SCALE GENOMIC DNA]</scope>
    <source>
        <strain evidence="3 4">342</strain>
    </source>
</reference>
<feature type="domain" description="Dystroglycan-type cadherin-like" evidence="2">
    <location>
        <begin position="774"/>
        <end position="870"/>
    </location>
</feature>
<protein>
    <recommendedName>
        <fullName evidence="5">Cadherin domain-containing protein</fullName>
    </recommendedName>
</protein>
<dbReference type="InterPro" id="IPR015943">
    <property type="entry name" value="WD40/YVTN_repeat-like_dom_sf"/>
</dbReference>
<dbReference type="GO" id="GO:0016020">
    <property type="term" value="C:membrane"/>
    <property type="evidence" value="ECO:0007669"/>
    <property type="project" value="InterPro"/>
</dbReference>
<accession>A0A2S9I7U1</accession>
<dbReference type="RefSeq" id="WP_105594321.1">
    <property type="nucleotide sequence ID" value="NZ_PDET01000015.1"/>
</dbReference>
<feature type="domain" description="Dystroglycan-type cadherin-like" evidence="2">
    <location>
        <begin position="681"/>
        <end position="771"/>
    </location>
</feature>
<feature type="domain" description="Dystroglycan-type cadherin-like" evidence="2">
    <location>
        <begin position="2141"/>
        <end position="2232"/>
    </location>
</feature>
<organism evidence="3 4">
    <name type="scientific">Pantoea coffeiphila</name>
    <dbReference type="NCBI Taxonomy" id="1465635"/>
    <lineage>
        <taxon>Bacteria</taxon>
        <taxon>Pseudomonadati</taxon>
        <taxon>Pseudomonadota</taxon>
        <taxon>Gammaproteobacteria</taxon>
        <taxon>Enterobacterales</taxon>
        <taxon>Erwiniaceae</taxon>
        <taxon>Pantoea</taxon>
    </lineage>
</organism>
<evidence type="ECO:0000313" key="3">
    <source>
        <dbReference type="EMBL" id="PRD13846.1"/>
    </source>
</evidence>
<gene>
    <name evidence="3" type="ORF">CQW29_19055</name>
</gene>
<evidence type="ECO:0008006" key="5">
    <source>
        <dbReference type="Google" id="ProtNLM"/>
    </source>
</evidence>
<dbReference type="InterPro" id="IPR013783">
    <property type="entry name" value="Ig-like_fold"/>
</dbReference>
<dbReference type="EMBL" id="PDET01000015">
    <property type="protein sequence ID" value="PRD13846.1"/>
    <property type="molecule type" value="Genomic_DNA"/>
</dbReference>
<dbReference type="SUPFAM" id="SSF82171">
    <property type="entry name" value="DPP6 N-terminal domain-like"/>
    <property type="match status" value="1"/>
</dbReference>
<dbReference type="Pfam" id="PF05345">
    <property type="entry name" value="He_PIG"/>
    <property type="match status" value="5"/>
</dbReference>
<dbReference type="InterPro" id="IPR015919">
    <property type="entry name" value="Cadherin-like_sf"/>
</dbReference>
<evidence type="ECO:0000259" key="2">
    <source>
        <dbReference type="SMART" id="SM00736"/>
    </source>
</evidence>
<dbReference type="InterPro" id="IPR006644">
    <property type="entry name" value="Cadg"/>
</dbReference>
<dbReference type="OrthoDB" id="5720638at2"/>
<sequence>MKKSSTRPAWSLTLALEPRMMFDAAAVTTAADVADATAVATTAPVATATPASDAVFSIDASGTPGADVHLFSNASVSADSTGHEISKLTISVNTSGSNQALVIDGTAITLTTTDAFGETANSHYSYSVAIADNTTTITLFLTNAGTVTPDAVESLINGISYRALDGEVGNGTVTVRLGNLSDVDGDTTDLDISSTVTIDNDKNLAPEVDSSGDLTLLDDLTVSDLADGANAVSYSPDGAFAYVASSKGSVVVYSVSDSGVLTKLQTFSDTANFAVTSGMAVGDKAVYLLNVVPNEGGYGSTSAIITLTRAADGTLTFASKEAIGDTPTNMAISEDGKQLYISSDVNGIYIYDINAQGALTFTSRLTTNVDRHAGLTSVGDYVFVMNPGGEFETLTVLKRVTKDGVNTLEEVTNTTVTSTRDFTYQYQVTASSDGSVIYTLNTNNGKLIAWSFNGSVLTQIESRTISSAKDVVISSDNTLLYVSTSSGELSVYAIASTGALTLVSSQTTGGSTALASNGTSLAVVGGSSVEVYTSLITYTVGGSPVAVTTGMNVSDSNFDALNNGAGNYKGASITLTASGSSDSQYSFASDGGLTQQGSQLLLNGSVIGTVAASGNTVKITFTADVTTATANQVLQQVMWATTGTSSALVTLSVVVNDGQLNSNTGTVLLRVNTSPLLNQEVAAGYTLPQATTETDYWLELPALFSDADGENLIWSVTGLPDGLTFNTETHTISGSTTAVGTFSITISAKDSTGASASLTLSLAVAQIDNRAPQTNWDASSQLSSAVVNESFTLKLDTTLFNDADAIYGDTLTWTVEGLPEGLTFDAETLTISGTATSLSDNYLTITVTDKSGDSASRDMTLRVITADEAANTTPTLGPQSSSLIYTSKGGLENYGYYVDAINLSEDGTSLVVVGGTSTNWGGTIYVSVYSRDTSTGELTLQKTYTQGSVNDGNDANGIEIDGIQGTTQSAFSADGNTLYLSGTNSSGKAVLQAFTLGDDGSLTLISGAEIGATAVKLVVSDDGSSVYAVSASGLYRYSVDAQGKLTAQESFTGLSSVLSMSLGANGTLYVISSTGNMSLYSTDSSGVLSYAGKLTRDGTALTWTDKDGNASSAGTLGSSSGLNGTFTQMSVSDDGYVYVVTGTNGYLTVLHYDAANGSMSLISSKSVSSEVGGFPMSVTVSADGTALYVGTNAASLAVYTIGEDGSLTFRNTIQGDGAMIAVAVSADGKSIYGGSRYYKSGLRAFDSSTELVSVAWTERGSSEIASQLVLGDVDYDAANGGAGNYNGATITMEREWGANADDSYSLKEGNGLTLENGNILLNGTAIASFTVSEGTLTVTFIADVTTAVANQVLHQISWQSTSKAPGSTLTMVVSISDPWTTASQSVKVNITEINDAPEVSSQATDPTYRDTSGSTLVFSNTVVDTIEDGQSIVQITLSVSGLVSGESDYLVIDGKNVLLADGVRVLTDSNIVVTVSVTDGVASVTLVSDAGISAEKAQTLINTLGYGNPDAYIGSREIVLTGIKDNGGTALGGSDSTDLDIHSVITLQAQDAGPQLSSPDSDKLSWAGSLSEVSGLGTITQSVLSDDGTSLYVIDGSGKIALFSRDTATGALTWLGNMDSGLGKIDKIALIDNGSKLVISTSGVPEGGSDDDYNYSINTFSIGADGTLTQDDRMEMWDISSVLVSDDGLTIYVYNQSGLSAIAIDAETGKMTNLGDVEANAFDPPHLWQPVAQAISGDYLFIVTDPVSSQFPNAIIVYQRQADGTLALLGAVFDQDTDASGSKLSIGSPSAITASEDGSLIYVATSSGLQIFSLNQKSGQIVQTGVMSDISGVTALATSSDSLYVTLSDGTLQAYSIGNSGQLTLTSSWSSSEYAALNGATKIITTSDGGVIVSGSQLASLITVVEEVRYTVGSGAELNFSSDVTLKDKALDLLNDGSGNYGGASVTVTDSSGLGSFAFTADSGLTLNADGQVLDNGTVIGSFSQHDGVLVVTFADGVSSATAGRVISSLVWNNVDNSTGCKVTLSLIVSDGELTSGAWQQAVTINHAPQSTDVSYQPAVITLGTAYTATLPQGMFTDADNDTLSWSISGLPDGITFDAATRTLSGTATSAGVYSLTITVTDGDGASATRQLELRVNTTPELGTGETSFSVSSGTAISVALADTLFTDADGDALTWQADNLPAGLSFDAETHTLSGTLPSGRYTLTLTATDAWGASVSRTLVLLANRAPQVTDATFTPDQPIAGINWQQTLPADLFNDADGDDLTWSVSGLPDGLSFDADSRTLSGRAATDGSYLITVSVTDPYGGVASRTFTLTIQPAGAGVSPVVMTPVTLFPQADGDAERFIWQEHEPEFIPVSAEAPRDPLVLSDTPVLASGPLDYQATPWQLDPLMPALMPTLEKVNFTSRTADNPALARATTWRGEWHDSGNGQQVYALPPGLAGRGGIVSVQLANGRPLPEWIRYDAARSELQINAADAGRVGQVQLRLERAGGAPALLLTLHGSESARAVAETSERFLIPTTGVRAQTQPDVAFNQGVSHSLNALRGDGDDLLQALNALARD</sequence>
<feature type="domain" description="Dystroglycan-type cadherin-like" evidence="2">
    <location>
        <begin position="2049"/>
        <end position="2140"/>
    </location>
</feature>
<evidence type="ECO:0000313" key="4">
    <source>
        <dbReference type="Proteomes" id="UP000239181"/>
    </source>
</evidence>
<dbReference type="SUPFAM" id="SSF50969">
    <property type="entry name" value="YVTN repeat-like/Quinoprotein amine dehydrogenase"/>
    <property type="match status" value="1"/>
</dbReference>
<dbReference type="InterPro" id="IPR011044">
    <property type="entry name" value="Quino_amine_DH_bsu"/>
</dbReference>
<feature type="domain" description="PKD/Chitinase" evidence="1">
    <location>
        <begin position="2051"/>
        <end position="2139"/>
    </location>
</feature>